<feature type="transmembrane region" description="Helical" evidence="7">
    <location>
        <begin position="147"/>
        <end position="166"/>
    </location>
</feature>
<proteinExistence type="predicted"/>
<dbReference type="InterPro" id="IPR050171">
    <property type="entry name" value="MFS_Transporters"/>
</dbReference>
<evidence type="ECO:0000256" key="2">
    <source>
        <dbReference type="ARBA" id="ARBA00022448"/>
    </source>
</evidence>
<dbReference type="Proteomes" id="UP000612956">
    <property type="component" value="Unassembled WGS sequence"/>
</dbReference>
<dbReference type="PANTHER" id="PTHR23517">
    <property type="entry name" value="RESISTANCE PROTEIN MDTM, PUTATIVE-RELATED-RELATED"/>
    <property type="match status" value="1"/>
</dbReference>
<dbReference type="InterPro" id="IPR036259">
    <property type="entry name" value="MFS_trans_sf"/>
</dbReference>
<feature type="transmembrane region" description="Helical" evidence="7">
    <location>
        <begin position="59"/>
        <end position="78"/>
    </location>
</feature>
<keyword evidence="4 7" id="KW-0812">Transmembrane</keyword>
<reference evidence="9" key="1">
    <citation type="journal article" date="2014" name="Int. J. Syst. Evol. Microbiol.">
        <title>Complete genome sequence of Corynebacterium casei LMG S-19264T (=DSM 44701T), isolated from a smear-ripened cheese.</title>
        <authorList>
            <consortium name="US DOE Joint Genome Institute (JGI-PGF)"/>
            <person name="Walter F."/>
            <person name="Albersmeier A."/>
            <person name="Kalinowski J."/>
            <person name="Ruckert C."/>
        </authorList>
    </citation>
    <scope>NUCLEOTIDE SEQUENCE</scope>
    <source>
        <strain evidence="9">CGMCC 4.7278</strain>
    </source>
</reference>
<dbReference type="PANTHER" id="PTHR23517:SF13">
    <property type="entry name" value="MAJOR FACILITATOR SUPERFAMILY MFS_1"/>
    <property type="match status" value="1"/>
</dbReference>
<dbReference type="GO" id="GO:0005886">
    <property type="term" value="C:plasma membrane"/>
    <property type="evidence" value="ECO:0007669"/>
    <property type="project" value="UniProtKB-SubCell"/>
</dbReference>
<dbReference type="InterPro" id="IPR020846">
    <property type="entry name" value="MFS_dom"/>
</dbReference>
<dbReference type="SUPFAM" id="SSF103473">
    <property type="entry name" value="MFS general substrate transporter"/>
    <property type="match status" value="1"/>
</dbReference>
<organism evidence="9 10">
    <name type="scientific">Nocardia camponoti</name>
    <dbReference type="NCBI Taxonomy" id="1616106"/>
    <lineage>
        <taxon>Bacteria</taxon>
        <taxon>Bacillati</taxon>
        <taxon>Actinomycetota</taxon>
        <taxon>Actinomycetes</taxon>
        <taxon>Mycobacteriales</taxon>
        <taxon>Nocardiaceae</taxon>
        <taxon>Nocardia</taxon>
    </lineage>
</organism>
<sequence length="383" mass="39780">MVFLLAAAAAPSPLYPVYQQAWGFSAFTLTVIFAVYVVALVVAMLLLGSLPDVIGRRPVLIGGLLVLAVSMLLFIHASDVSGLIAARVVQGIATGVCTGAATAMIVDLQPNPQIGSVVSGGASPVGLALGAAVAGALVQYAPWPRYLIYWVLFACYLVLILALAALPRAQRAQARSEPLLDALRPRVGVPEKARPMFIAIVPALLATWAPCGLYLSLGPSMLQELLDVHNHFVVGLILASFFAPAPLATLAAARLHPTTRRLTGFGMLGVGVALTIVAVLTKSLALYLVASVLAGAGFGITFSLTMATIAAATAARDRAKTFALTFAVAYTAFSVPAVLAGLAAQHWHLRSTFVVYGVIEVIVVVVAALAAQRAQHTQKGVTA</sequence>
<evidence type="ECO:0000256" key="4">
    <source>
        <dbReference type="ARBA" id="ARBA00022692"/>
    </source>
</evidence>
<evidence type="ECO:0000256" key="1">
    <source>
        <dbReference type="ARBA" id="ARBA00004651"/>
    </source>
</evidence>
<feature type="transmembrane region" description="Helical" evidence="7">
    <location>
        <begin position="286"/>
        <end position="310"/>
    </location>
</feature>
<keyword evidence="2" id="KW-0813">Transport</keyword>
<feature type="transmembrane region" description="Helical" evidence="7">
    <location>
        <begin position="322"/>
        <end position="347"/>
    </location>
</feature>
<accession>A0A917QCR4</accession>
<evidence type="ECO:0000313" key="9">
    <source>
        <dbReference type="EMBL" id="GGK43511.1"/>
    </source>
</evidence>
<dbReference type="AlphaFoldDB" id="A0A917QCR4"/>
<dbReference type="Pfam" id="PF07690">
    <property type="entry name" value="MFS_1"/>
    <property type="match status" value="1"/>
</dbReference>
<comment type="caution">
    <text evidence="9">The sequence shown here is derived from an EMBL/GenBank/DDBJ whole genome shotgun (WGS) entry which is preliminary data.</text>
</comment>
<reference evidence="9" key="2">
    <citation type="submission" date="2020-09" db="EMBL/GenBank/DDBJ databases">
        <authorList>
            <person name="Sun Q."/>
            <person name="Zhou Y."/>
        </authorList>
    </citation>
    <scope>NUCLEOTIDE SEQUENCE</scope>
    <source>
        <strain evidence="9">CGMCC 4.7278</strain>
    </source>
</reference>
<name>A0A917QCR4_9NOCA</name>
<feature type="transmembrane region" description="Helical" evidence="7">
    <location>
        <begin position="84"/>
        <end position="106"/>
    </location>
</feature>
<keyword evidence="6 7" id="KW-0472">Membrane</keyword>
<dbReference type="EMBL" id="BMMW01000001">
    <property type="protein sequence ID" value="GGK43511.1"/>
    <property type="molecule type" value="Genomic_DNA"/>
</dbReference>
<feature type="domain" description="Major facilitator superfamily (MFS) profile" evidence="8">
    <location>
        <begin position="1"/>
        <end position="375"/>
    </location>
</feature>
<gene>
    <name evidence="9" type="ORF">GCM10011591_13960</name>
</gene>
<evidence type="ECO:0000256" key="6">
    <source>
        <dbReference type="ARBA" id="ARBA00023136"/>
    </source>
</evidence>
<keyword evidence="5 7" id="KW-1133">Transmembrane helix</keyword>
<evidence type="ECO:0000256" key="5">
    <source>
        <dbReference type="ARBA" id="ARBA00022989"/>
    </source>
</evidence>
<dbReference type="Gene3D" id="1.20.1250.20">
    <property type="entry name" value="MFS general substrate transporter like domains"/>
    <property type="match status" value="1"/>
</dbReference>
<dbReference type="PROSITE" id="PS50850">
    <property type="entry name" value="MFS"/>
    <property type="match status" value="1"/>
</dbReference>
<dbReference type="InterPro" id="IPR011701">
    <property type="entry name" value="MFS"/>
</dbReference>
<feature type="transmembrane region" description="Helical" evidence="7">
    <location>
        <begin position="229"/>
        <end position="250"/>
    </location>
</feature>
<evidence type="ECO:0000313" key="10">
    <source>
        <dbReference type="Proteomes" id="UP000612956"/>
    </source>
</evidence>
<keyword evidence="3" id="KW-1003">Cell membrane</keyword>
<keyword evidence="10" id="KW-1185">Reference proteome</keyword>
<evidence type="ECO:0000256" key="3">
    <source>
        <dbReference type="ARBA" id="ARBA00022475"/>
    </source>
</evidence>
<dbReference type="RefSeq" id="WP_188827922.1">
    <property type="nucleotide sequence ID" value="NZ_BMMW01000001.1"/>
</dbReference>
<feature type="transmembrane region" description="Helical" evidence="7">
    <location>
        <begin position="353"/>
        <end position="371"/>
    </location>
</feature>
<feature type="transmembrane region" description="Helical" evidence="7">
    <location>
        <begin position="26"/>
        <end position="47"/>
    </location>
</feature>
<feature type="transmembrane region" description="Helical" evidence="7">
    <location>
        <begin position="118"/>
        <end position="141"/>
    </location>
</feature>
<dbReference type="GO" id="GO:0022857">
    <property type="term" value="F:transmembrane transporter activity"/>
    <property type="evidence" value="ECO:0007669"/>
    <property type="project" value="InterPro"/>
</dbReference>
<feature type="transmembrane region" description="Helical" evidence="7">
    <location>
        <begin position="262"/>
        <end position="280"/>
    </location>
</feature>
<comment type="subcellular location">
    <subcellularLocation>
        <location evidence="1">Cell membrane</location>
        <topology evidence="1">Multi-pass membrane protein</topology>
    </subcellularLocation>
</comment>
<protein>
    <submittedName>
        <fullName evidence="9">MFS transporter</fullName>
    </submittedName>
</protein>
<feature type="transmembrane region" description="Helical" evidence="7">
    <location>
        <begin position="196"/>
        <end position="217"/>
    </location>
</feature>
<evidence type="ECO:0000259" key="8">
    <source>
        <dbReference type="PROSITE" id="PS50850"/>
    </source>
</evidence>
<evidence type="ECO:0000256" key="7">
    <source>
        <dbReference type="SAM" id="Phobius"/>
    </source>
</evidence>